<comment type="pathway">
    <text evidence="1">Cofactor biosynthesis; ubiquinone biosynthesis.</text>
</comment>
<dbReference type="PANTHER" id="PTHR38693">
    <property type="entry name" value="UBIQUINONE BIOSYNTHESIS PROTEIN UBIJ"/>
    <property type="match status" value="1"/>
</dbReference>
<reference evidence="4 5" key="1">
    <citation type="submission" date="2020-12" db="EMBL/GenBank/DDBJ databases">
        <authorList>
            <person name="Shan Y."/>
        </authorList>
    </citation>
    <scope>NUCLEOTIDE SEQUENCE [LARGE SCALE GENOMIC DNA]</scope>
    <source>
        <strain evidence="5">csc3.9</strain>
    </source>
</reference>
<keyword evidence="1" id="KW-0831">Ubiquinone biosynthesis</keyword>
<dbReference type="InterPro" id="IPR003033">
    <property type="entry name" value="SCP2_sterol-bd_dom"/>
</dbReference>
<protein>
    <recommendedName>
        <fullName evidence="1">Ubiquinone biosynthesis accessory factor UbiJ</fullName>
    </recommendedName>
</protein>
<comment type="function">
    <text evidence="1">Required for ubiquinone (coenzyme Q) biosynthesis. Binds hydrophobic ubiquinone biosynthetic intermediates via its SCP2 domain and is essential for the stability of the Ubi complex. May constitute a docking platform where Ubi enzymes assemble and access their SCP2-bound polyprenyl substrates.</text>
</comment>
<dbReference type="GO" id="GO:0005737">
    <property type="term" value="C:cytoplasm"/>
    <property type="evidence" value="ECO:0007669"/>
    <property type="project" value="UniProtKB-SubCell"/>
</dbReference>
<evidence type="ECO:0000313" key="4">
    <source>
        <dbReference type="EMBL" id="QQD18960.1"/>
    </source>
</evidence>
<dbReference type="KEGG" id="snan:I6N98_03620"/>
<dbReference type="AlphaFoldDB" id="A0A7T4R231"/>
<evidence type="ECO:0000313" key="5">
    <source>
        <dbReference type="Proteomes" id="UP000596063"/>
    </source>
</evidence>
<dbReference type="Pfam" id="PF02036">
    <property type="entry name" value="SCP2"/>
    <property type="match status" value="1"/>
</dbReference>
<keyword evidence="2" id="KW-0175">Coiled coil</keyword>
<comment type="similarity">
    <text evidence="1">Belongs to the UbiJ family.</text>
</comment>
<evidence type="ECO:0000256" key="1">
    <source>
        <dbReference type="HAMAP-Rule" id="MF_02215"/>
    </source>
</evidence>
<name>A0A7T4R231_9GAMM</name>
<dbReference type="EMBL" id="CP066167">
    <property type="protein sequence ID" value="QQD18960.1"/>
    <property type="molecule type" value="Genomic_DNA"/>
</dbReference>
<dbReference type="GO" id="GO:0006744">
    <property type="term" value="P:ubiquinone biosynthetic process"/>
    <property type="evidence" value="ECO:0007669"/>
    <property type="project" value="UniProtKB-UniRule"/>
</dbReference>
<proteinExistence type="inferred from homology"/>
<organism evidence="4 5">
    <name type="scientific">Spongiibacter nanhainus</name>
    <dbReference type="NCBI Taxonomy" id="2794344"/>
    <lineage>
        <taxon>Bacteria</taxon>
        <taxon>Pseudomonadati</taxon>
        <taxon>Pseudomonadota</taxon>
        <taxon>Gammaproteobacteria</taxon>
        <taxon>Cellvibrionales</taxon>
        <taxon>Spongiibacteraceae</taxon>
        <taxon>Spongiibacter</taxon>
    </lineage>
</organism>
<keyword evidence="5" id="KW-1185">Reference proteome</keyword>
<dbReference type="InterPro" id="IPR036527">
    <property type="entry name" value="SCP2_sterol-bd_dom_sf"/>
</dbReference>
<feature type="coiled-coil region" evidence="2">
    <location>
        <begin position="173"/>
        <end position="200"/>
    </location>
</feature>
<feature type="domain" description="SCP2" evidence="3">
    <location>
        <begin position="14"/>
        <end position="111"/>
    </location>
</feature>
<evidence type="ECO:0000259" key="3">
    <source>
        <dbReference type="Pfam" id="PF02036"/>
    </source>
</evidence>
<dbReference type="InterPro" id="IPR038989">
    <property type="entry name" value="UbiJ"/>
</dbReference>
<dbReference type="SUPFAM" id="SSF55718">
    <property type="entry name" value="SCP-like"/>
    <property type="match status" value="1"/>
</dbReference>
<evidence type="ECO:0000256" key="2">
    <source>
        <dbReference type="SAM" id="Coils"/>
    </source>
</evidence>
<dbReference type="PANTHER" id="PTHR38693:SF1">
    <property type="entry name" value="UBIQUINONE BIOSYNTHESIS ACCESSORY FACTOR UBIJ"/>
    <property type="match status" value="1"/>
</dbReference>
<keyword evidence="1" id="KW-0963">Cytoplasm</keyword>
<dbReference type="Proteomes" id="UP000596063">
    <property type="component" value="Chromosome"/>
</dbReference>
<dbReference type="RefSeq" id="WP_198570445.1">
    <property type="nucleotide sequence ID" value="NZ_CP066167.1"/>
</dbReference>
<accession>A0A7T4R231</accession>
<dbReference type="UniPathway" id="UPA00232"/>
<gene>
    <name evidence="1" type="primary">ubiJ</name>
    <name evidence="4" type="ORF">I6N98_03620</name>
</gene>
<sequence length="207" mass="23151">MLRGTAIAGLEQAINRALQLDPACGRQLQQLDGRRFALSLQQPDLFIGIAIRGEQIGLIESDQGDFTTRLSGRWSEFARIASADDPAAALINGDVQVTGDTGPLLELRGILASLELDWEQPLSRAFGDVAGHQIGKGLRAGHRWLLGSGRNLQRQARDFLLEESRLLPHPYQAEHFYREVDDLKARSERLEARLRRLAQRIHPPQHQ</sequence>
<dbReference type="HAMAP" id="MF_02215">
    <property type="entry name" value="UbiJ"/>
    <property type="match status" value="1"/>
</dbReference>
<comment type="subcellular location">
    <subcellularLocation>
        <location evidence="1">Cytoplasm</location>
    </subcellularLocation>
</comment>